<dbReference type="PANTHER" id="PTHR46300">
    <property type="entry name" value="P450, PUTATIVE (EUROFUNG)-RELATED-RELATED"/>
    <property type="match status" value="1"/>
</dbReference>
<keyword evidence="7 9" id="KW-0408">Iron</keyword>
<keyword evidence="5 9" id="KW-0479">Metal-binding</keyword>
<evidence type="ECO:0000256" key="8">
    <source>
        <dbReference type="ARBA" id="ARBA00023033"/>
    </source>
</evidence>
<dbReference type="InterPro" id="IPR017972">
    <property type="entry name" value="Cyt_P450_CS"/>
</dbReference>
<comment type="cofactor">
    <cofactor evidence="1">
        <name>heme</name>
        <dbReference type="ChEBI" id="CHEBI:30413"/>
    </cofactor>
</comment>
<keyword evidence="4 9" id="KW-0349">Heme</keyword>
<organism evidence="11 12">
    <name type="scientific">Hohenbuehelia grisea</name>
    <dbReference type="NCBI Taxonomy" id="104357"/>
    <lineage>
        <taxon>Eukaryota</taxon>
        <taxon>Fungi</taxon>
        <taxon>Dikarya</taxon>
        <taxon>Basidiomycota</taxon>
        <taxon>Agaricomycotina</taxon>
        <taxon>Agaricomycetes</taxon>
        <taxon>Agaricomycetidae</taxon>
        <taxon>Agaricales</taxon>
        <taxon>Pleurotineae</taxon>
        <taxon>Pleurotaceae</taxon>
        <taxon>Hohenbuehelia</taxon>
    </lineage>
</organism>
<comment type="caution">
    <text evidence="11">The sequence shown here is derived from an EMBL/GenBank/DDBJ whole genome shotgun (WGS) entry which is preliminary data.</text>
</comment>
<name>A0ABR3IQG8_9AGAR</name>
<evidence type="ECO:0000256" key="1">
    <source>
        <dbReference type="ARBA" id="ARBA00001971"/>
    </source>
</evidence>
<evidence type="ECO:0000256" key="5">
    <source>
        <dbReference type="ARBA" id="ARBA00022723"/>
    </source>
</evidence>
<dbReference type="PRINTS" id="PR00385">
    <property type="entry name" value="P450"/>
</dbReference>
<dbReference type="PROSITE" id="PS00086">
    <property type="entry name" value="CYTOCHROME_P450"/>
    <property type="match status" value="1"/>
</dbReference>
<dbReference type="PANTHER" id="PTHR46300:SF5">
    <property type="entry name" value="CYTOCHROME P450"/>
    <property type="match status" value="1"/>
</dbReference>
<dbReference type="CDD" id="cd11065">
    <property type="entry name" value="CYP64-like"/>
    <property type="match status" value="1"/>
</dbReference>
<reference evidence="12" key="1">
    <citation type="submission" date="2024-06" db="EMBL/GenBank/DDBJ databases">
        <title>Multi-omics analyses provide insights into the biosynthesis of the anticancer antibiotic pleurotin in Hohenbuehelia grisea.</title>
        <authorList>
            <person name="Weaver J.A."/>
            <person name="Alberti F."/>
        </authorList>
    </citation>
    <scope>NUCLEOTIDE SEQUENCE [LARGE SCALE GENOMIC DNA]</scope>
    <source>
        <strain evidence="12">T-177</strain>
    </source>
</reference>
<feature type="signal peptide" evidence="10">
    <location>
        <begin position="1"/>
        <end position="25"/>
    </location>
</feature>
<dbReference type="InterPro" id="IPR036396">
    <property type="entry name" value="Cyt_P450_sf"/>
</dbReference>
<evidence type="ECO:0000313" key="11">
    <source>
        <dbReference type="EMBL" id="KAL0945492.1"/>
    </source>
</evidence>
<dbReference type="EMBL" id="JASNQZ010000018">
    <property type="protein sequence ID" value="KAL0945492.1"/>
    <property type="molecule type" value="Genomic_DNA"/>
</dbReference>
<dbReference type="PRINTS" id="PR00463">
    <property type="entry name" value="EP450I"/>
</dbReference>
<keyword evidence="10" id="KW-0732">Signal</keyword>
<sequence length="525" mass="59166">MSFDNIAILLTIVALLAFVLRPKTRYPLPPGPQADLVLGHLRIFPSDNEGIVFHEWAQQYGDVVYVKVPGRSVIILDSVEAATDLMEKRSAIYSDRPVFTVLELVGFLPDLGFLPYGKRFQKHRRMMQSSLTQDACIPWRDAQTVYARQLANNLAGTSSGHESHMSWFTTALIVKVAYGFDIESKEDEYVQLAEKNEFILNNCGTPGGTMVDFFPFCKNCRWLLCLAHQIDPLQVQHFPSWFPGTHYANFARKWRWVIRRLYDMPYERVRQAIDNGDDTPSLVAHHIKKLDAQAEVTEDDIEDVKSIGAVAFAAGAETTASTLMVFLLAMTLHPEHQRRAQAEIDEVVGEDRLPEFEDRKSLPFVECLVQEVLRWHPVVPLGVPHRCMENNIYKGMLIPKGSLVIANAQGMALNENVYDKPTEFNPLRYFSAPEGAEEPFFQAVFGFGRRICPGRHLALASAWIAITTILAACYVSRAIDEDGKEIEVKIEFLNGLTSRPKPFPCRVVARSERKAQLLNSSAAPA</sequence>
<dbReference type="Gene3D" id="1.10.630.10">
    <property type="entry name" value="Cytochrome P450"/>
    <property type="match status" value="1"/>
</dbReference>
<keyword evidence="12" id="KW-1185">Reference proteome</keyword>
<evidence type="ECO:0000256" key="7">
    <source>
        <dbReference type="ARBA" id="ARBA00023004"/>
    </source>
</evidence>
<protein>
    <recommendedName>
        <fullName evidence="13">Cytochrome P450</fullName>
    </recommendedName>
</protein>
<dbReference type="InterPro" id="IPR050364">
    <property type="entry name" value="Cytochrome_P450_fung"/>
</dbReference>
<comment type="similarity">
    <text evidence="3 9">Belongs to the cytochrome P450 family.</text>
</comment>
<feature type="chain" id="PRO_5046932663" description="Cytochrome P450" evidence="10">
    <location>
        <begin position="26"/>
        <end position="525"/>
    </location>
</feature>
<dbReference type="InterPro" id="IPR001128">
    <property type="entry name" value="Cyt_P450"/>
</dbReference>
<keyword evidence="6 9" id="KW-0560">Oxidoreductase</keyword>
<evidence type="ECO:0000256" key="3">
    <source>
        <dbReference type="ARBA" id="ARBA00010617"/>
    </source>
</evidence>
<evidence type="ECO:0000256" key="9">
    <source>
        <dbReference type="RuleBase" id="RU000461"/>
    </source>
</evidence>
<dbReference type="Pfam" id="PF00067">
    <property type="entry name" value="p450"/>
    <property type="match status" value="1"/>
</dbReference>
<evidence type="ECO:0000256" key="10">
    <source>
        <dbReference type="SAM" id="SignalP"/>
    </source>
</evidence>
<proteinExistence type="inferred from homology"/>
<evidence type="ECO:0000256" key="6">
    <source>
        <dbReference type="ARBA" id="ARBA00023002"/>
    </source>
</evidence>
<accession>A0ABR3IQG8</accession>
<evidence type="ECO:0000256" key="4">
    <source>
        <dbReference type="ARBA" id="ARBA00022617"/>
    </source>
</evidence>
<gene>
    <name evidence="11" type="ORF">HGRIS_000977</name>
</gene>
<keyword evidence="8 9" id="KW-0503">Monooxygenase</keyword>
<dbReference type="SUPFAM" id="SSF48264">
    <property type="entry name" value="Cytochrome P450"/>
    <property type="match status" value="1"/>
</dbReference>
<dbReference type="Proteomes" id="UP001556367">
    <property type="component" value="Unassembled WGS sequence"/>
</dbReference>
<comment type="pathway">
    <text evidence="2">Secondary metabolite biosynthesis.</text>
</comment>
<evidence type="ECO:0008006" key="13">
    <source>
        <dbReference type="Google" id="ProtNLM"/>
    </source>
</evidence>
<evidence type="ECO:0000313" key="12">
    <source>
        <dbReference type="Proteomes" id="UP001556367"/>
    </source>
</evidence>
<evidence type="ECO:0000256" key="2">
    <source>
        <dbReference type="ARBA" id="ARBA00005179"/>
    </source>
</evidence>
<dbReference type="InterPro" id="IPR002401">
    <property type="entry name" value="Cyt_P450_E_grp-I"/>
</dbReference>